<evidence type="ECO:0000256" key="2">
    <source>
        <dbReference type="ARBA" id="ARBA00023098"/>
    </source>
</evidence>
<accession>A0A6A4YEZ0</accession>
<protein>
    <submittedName>
        <fullName evidence="4">Uncharacterized protein</fullName>
    </submittedName>
</protein>
<name>A0A6A4YEZ0_9STRA</name>
<dbReference type="InterPro" id="IPR039034">
    <property type="entry name" value="INPP4"/>
</dbReference>
<organism evidence="4">
    <name type="scientific">Aphanomyces stellatus</name>
    <dbReference type="NCBI Taxonomy" id="120398"/>
    <lineage>
        <taxon>Eukaryota</taxon>
        <taxon>Sar</taxon>
        <taxon>Stramenopiles</taxon>
        <taxon>Oomycota</taxon>
        <taxon>Saprolegniomycetes</taxon>
        <taxon>Saprolegniales</taxon>
        <taxon>Verrucalvaceae</taxon>
        <taxon>Aphanomyces</taxon>
    </lineage>
</organism>
<evidence type="ECO:0000256" key="3">
    <source>
        <dbReference type="SAM" id="MobiDB-lite"/>
    </source>
</evidence>
<proteinExistence type="predicted"/>
<keyword evidence="1" id="KW-0378">Hydrolase</keyword>
<comment type="caution">
    <text evidence="4">The sequence shown here is derived from an EMBL/GenBank/DDBJ whole genome shotgun (WGS) entry which is preliminary data.</text>
</comment>
<dbReference type="GO" id="GO:0005737">
    <property type="term" value="C:cytoplasm"/>
    <property type="evidence" value="ECO:0007669"/>
    <property type="project" value="TreeGrafter"/>
</dbReference>
<reference evidence="4" key="1">
    <citation type="submission" date="2019-06" db="EMBL/GenBank/DDBJ databases">
        <title>Genomics analysis of Aphanomyces spp. identifies a new class of oomycete effector associated with host adaptation.</title>
        <authorList>
            <person name="Gaulin E."/>
        </authorList>
    </citation>
    <scope>NUCLEOTIDE SEQUENCE</scope>
    <source>
        <strain evidence="4">CBS 578.67</strain>
    </source>
</reference>
<dbReference type="GO" id="GO:0016316">
    <property type="term" value="F:phosphatidylinositol-3,4-bisphosphate 4-phosphatase activity"/>
    <property type="evidence" value="ECO:0007669"/>
    <property type="project" value="InterPro"/>
</dbReference>
<dbReference type="AlphaFoldDB" id="A0A6A4YEZ0"/>
<dbReference type="PANTHER" id="PTHR12187">
    <property type="entry name" value="AGAP000124-PA"/>
    <property type="match status" value="1"/>
</dbReference>
<gene>
    <name evidence="4" type="ORF">As57867_014453</name>
</gene>
<feature type="compositionally biased region" description="Polar residues" evidence="3">
    <location>
        <begin position="264"/>
        <end position="273"/>
    </location>
</feature>
<feature type="region of interest" description="Disordered" evidence="3">
    <location>
        <begin position="256"/>
        <end position="275"/>
    </location>
</feature>
<dbReference type="EMBL" id="VJMH01005544">
    <property type="protein sequence ID" value="KAF0694631.1"/>
    <property type="molecule type" value="Genomic_DNA"/>
</dbReference>
<sequence length="461" mass="50460">YDEATAATTHALAAAKNTLAISGDASTYAEHKARLQELEEKEGTYVAAEKRFAALLLMMREGAEHGITSCLKRSTMKKDETMAFMPTNLVCHSMRAHVGTTASDRMWAVMTHGCSAAHLHGFKDGGLRKKRHEHRLDVVSCQLLSIVAASFLTTIHMAVDGAWENGDEYMRHLAIAADVGYLLDIESLLSTMGNEKGMLEDMSEGVKWLNHHVYLEVVPSATATAAEVAAISLDGQDVVMVFDLPEATYAALPSAMHKHKQPKRTPTLSSPHASSDARAARIKLTTVLFTQGINEVQSVANTVGDNSLQDEINRESLATLMEYMGRYVKHVKKDVVPSLDQHLAALHAAVDNQSNRKQVNILIESSALCRRIGAGRTTCCKSGKDRTAMSVTLEFSKILVDQMGVKQGMHLCQTMRERGVRRTNVLVNTGKTKYAFNSIQLKCLPSCYQPPAHTANSHVTS</sequence>
<evidence type="ECO:0000256" key="1">
    <source>
        <dbReference type="ARBA" id="ARBA00022801"/>
    </source>
</evidence>
<keyword evidence="2" id="KW-0443">Lipid metabolism</keyword>
<dbReference type="PANTHER" id="PTHR12187:SF11">
    <property type="entry name" value="PHOSPHATIDYLINOSITOL-3,4-BISPHOSPHATE 4-PHOSPHATASE"/>
    <property type="match status" value="1"/>
</dbReference>
<dbReference type="OrthoDB" id="159395at2759"/>
<evidence type="ECO:0000313" key="4">
    <source>
        <dbReference type="EMBL" id="KAF0694631.1"/>
    </source>
</evidence>
<feature type="non-terminal residue" evidence="4">
    <location>
        <position position="1"/>
    </location>
</feature>